<dbReference type="Gene3D" id="3.50.50.60">
    <property type="entry name" value="FAD/NAD(P)-binding domain"/>
    <property type="match status" value="2"/>
</dbReference>
<evidence type="ECO:0000256" key="2">
    <source>
        <dbReference type="ARBA" id="ARBA00022630"/>
    </source>
</evidence>
<keyword evidence="4" id="KW-0560">Oxidoreductase</keyword>
<dbReference type="Pfam" id="PF07992">
    <property type="entry name" value="Pyr_redox_2"/>
    <property type="match status" value="1"/>
</dbReference>
<keyword evidence="2" id="KW-0285">Flavoprotein</keyword>
<dbReference type="GO" id="GO:0005737">
    <property type="term" value="C:cytoplasm"/>
    <property type="evidence" value="ECO:0007669"/>
    <property type="project" value="TreeGrafter"/>
</dbReference>
<feature type="domain" description="FAD/NAD(P)-binding" evidence="5">
    <location>
        <begin position="3"/>
        <end position="301"/>
    </location>
</feature>
<protein>
    <submittedName>
        <fullName evidence="7">Unannotated protein</fullName>
    </submittedName>
</protein>
<accession>A0A6J7VY20</accession>
<dbReference type="PANTHER" id="PTHR43557">
    <property type="entry name" value="APOPTOSIS-INDUCING FACTOR 1"/>
    <property type="match status" value="1"/>
</dbReference>
<dbReference type="InterPro" id="IPR016156">
    <property type="entry name" value="FAD/NAD-linked_Rdtase_dimer_sf"/>
</dbReference>
<dbReference type="InterPro" id="IPR028202">
    <property type="entry name" value="Reductase_C"/>
</dbReference>
<evidence type="ECO:0000256" key="4">
    <source>
        <dbReference type="ARBA" id="ARBA00023002"/>
    </source>
</evidence>
<name>A0A6J7VY20_9ZZZZ</name>
<dbReference type="InterPro" id="IPR036188">
    <property type="entry name" value="FAD/NAD-bd_sf"/>
</dbReference>
<evidence type="ECO:0000256" key="3">
    <source>
        <dbReference type="ARBA" id="ARBA00022827"/>
    </source>
</evidence>
<dbReference type="InterPro" id="IPR023753">
    <property type="entry name" value="FAD/NAD-binding_dom"/>
</dbReference>
<dbReference type="AlphaFoldDB" id="A0A6J7VY20"/>
<dbReference type="Pfam" id="PF14759">
    <property type="entry name" value="Reductase_C"/>
    <property type="match status" value="1"/>
</dbReference>
<dbReference type="PRINTS" id="PR00411">
    <property type="entry name" value="PNDRDTASEI"/>
</dbReference>
<proteinExistence type="predicted"/>
<feature type="domain" description="Reductase C-terminal" evidence="6">
    <location>
        <begin position="325"/>
        <end position="396"/>
    </location>
</feature>
<keyword evidence="3" id="KW-0274">FAD</keyword>
<comment type="cofactor">
    <cofactor evidence="1">
        <name>FAD</name>
        <dbReference type="ChEBI" id="CHEBI:57692"/>
    </cofactor>
</comment>
<sequence length="407" mass="43992">MKTVVIVGSSLAGLRAAETLRLEKYEDRIVIVGAERHQPYDRPPLSKKVLLGEWEAERISLRKAEDLDKLNVEWKLGSPAQSLDTEKRILTLSNGEEISYDGLIIATGSVVRRLTDEPDWKGIHVVRTLDDSLALRAELNPGSKVVVIGAGFIGLEVAATARARGCEVVVLEGAAAPMMRGLGAEMGHAAAMVHGDNGVTMAFNVRVTGLAQGQPGHVGGVNVQDGPMIVADVVVVGIGVSPATQWLDGTSLTLRDGVVCDETLNSGIEGVYAAGDVCRWYNNLYDKEMRVEHWTTASEQGAAAASNLLAVWRGQEPKPYSAVPFFWSDQFTARIQFLGRCDGDETPHIVVGSPEERSFVALYEKDGLLKAALGVSRPRQLMPFRKLLSERATFAEAMELVATFVAT</sequence>
<dbReference type="EMBL" id="CAFBRX010000273">
    <property type="protein sequence ID" value="CAB5138275.1"/>
    <property type="molecule type" value="Genomic_DNA"/>
</dbReference>
<dbReference type="SUPFAM" id="SSF55424">
    <property type="entry name" value="FAD/NAD-linked reductases, dimerisation (C-terminal) domain"/>
    <property type="match status" value="1"/>
</dbReference>
<evidence type="ECO:0000313" key="7">
    <source>
        <dbReference type="EMBL" id="CAB5138275.1"/>
    </source>
</evidence>
<organism evidence="7">
    <name type="scientific">freshwater metagenome</name>
    <dbReference type="NCBI Taxonomy" id="449393"/>
    <lineage>
        <taxon>unclassified sequences</taxon>
        <taxon>metagenomes</taxon>
        <taxon>ecological metagenomes</taxon>
    </lineage>
</organism>
<dbReference type="GO" id="GO:0016651">
    <property type="term" value="F:oxidoreductase activity, acting on NAD(P)H"/>
    <property type="evidence" value="ECO:0007669"/>
    <property type="project" value="TreeGrafter"/>
</dbReference>
<evidence type="ECO:0000259" key="6">
    <source>
        <dbReference type="Pfam" id="PF14759"/>
    </source>
</evidence>
<evidence type="ECO:0000259" key="5">
    <source>
        <dbReference type="Pfam" id="PF07992"/>
    </source>
</evidence>
<evidence type="ECO:0000256" key="1">
    <source>
        <dbReference type="ARBA" id="ARBA00001974"/>
    </source>
</evidence>
<dbReference type="Gene3D" id="3.30.390.30">
    <property type="match status" value="1"/>
</dbReference>
<dbReference type="SUPFAM" id="SSF51905">
    <property type="entry name" value="FAD/NAD(P)-binding domain"/>
    <property type="match status" value="2"/>
</dbReference>
<reference evidence="7" key="1">
    <citation type="submission" date="2020-05" db="EMBL/GenBank/DDBJ databases">
        <authorList>
            <person name="Chiriac C."/>
            <person name="Salcher M."/>
            <person name="Ghai R."/>
            <person name="Kavagutti S V."/>
        </authorList>
    </citation>
    <scope>NUCLEOTIDE SEQUENCE</scope>
</reference>
<gene>
    <name evidence="7" type="ORF">UFOPK4422_01756</name>
</gene>
<dbReference type="PANTHER" id="PTHR43557:SF2">
    <property type="entry name" value="RIESKE DOMAIN-CONTAINING PROTEIN-RELATED"/>
    <property type="match status" value="1"/>
</dbReference>
<dbReference type="PRINTS" id="PR00368">
    <property type="entry name" value="FADPNR"/>
</dbReference>
<dbReference type="InterPro" id="IPR050446">
    <property type="entry name" value="FAD-oxidoreductase/Apoptosis"/>
</dbReference>